<keyword evidence="8" id="KW-1185">Reference proteome</keyword>
<dbReference type="Gene3D" id="3.90.180.10">
    <property type="entry name" value="Medium-chain alcohol dehydrogenases, catalytic domain"/>
    <property type="match status" value="1"/>
</dbReference>
<dbReference type="GeneID" id="28739692"/>
<comment type="cofactor">
    <cofactor evidence="1">
        <name>Zn(2+)</name>
        <dbReference type="ChEBI" id="CHEBI:29105"/>
    </cofactor>
</comment>
<dbReference type="STRING" id="1664694.A0A0N1P1C7"/>
<dbReference type="AlphaFoldDB" id="A0A0N1P1C7"/>
<comment type="caution">
    <text evidence="7">The sequence shown here is derived from an EMBL/GenBank/DDBJ whole genome shotgun (WGS) entry which is preliminary data.</text>
</comment>
<dbReference type="GO" id="GO:0046872">
    <property type="term" value="F:metal ion binding"/>
    <property type="evidence" value="ECO:0007669"/>
    <property type="project" value="UniProtKB-KW"/>
</dbReference>
<evidence type="ECO:0000259" key="6">
    <source>
        <dbReference type="Pfam" id="PF00107"/>
    </source>
</evidence>
<feature type="domain" description="Alcohol dehydrogenase-like C-terminal" evidence="6">
    <location>
        <begin position="37"/>
        <end position="144"/>
    </location>
</feature>
<evidence type="ECO:0000313" key="7">
    <source>
        <dbReference type="EMBL" id="KPI40502.1"/>
    </source>
</evidence>
<dbReference type="GO" id="GO:0003939">
    <property type="term" value="F:L-iditol 2-dehydrogenase (NAD+) activity"/>
    <property type="evidence" value="ECO:0007669"/>
    <property type="project" value="TreeGrafter"/>
</dbReference>
<dbReference type="OrthoDB" id="2148442at2759"/>
<proteinExistence type="inferred from homology"/>
<dbReference type="Gene3D" id="3.40.50.720">
    <property type="entry name" value="NAD(P)-binding Rossmann-like Domain"/>
    <property type="match status" value="1"/>
</dbReference>
<organism evidence="7 8">
    <name type="scientific">Cyphellophora attinorum</name>
    <dbReference type="NCBI Taxonomy" id="1664694"/>
    <lineage>
        <taxon>Eukaryota</taxon>
        <taxon>Fungi</taxon>
        <taxon>Dikarya</taxon>
        <taxon>Ascomycota</taxon>
        <taxon>Pezizomycotina</taxon>
        <taxon>Eurotiomycetes</taxon>
        <taxon>Chaetothyriomycetidae</taxon>
        <taxon>Chaetothyriales</taxon>
        <taxon>Cyphellophoraceae</taxon>
        <taxon>Cyphellophora</taxon>
    </lineage>
</organism>
<dbReference type="InterPro" id="IPR013149">
    <property type="entry name" value="ADH-like_C"/>
</dbReference>
<evidence type="ECO:0000256" key="1">
    <source>
        <dbReference type="ARBA" id="ARBA00001947"/>
    </source>
</evidence>
<evidence type="ECO:0000256" key="5">
    <source>
        <dbReference type="ARBA" id="ARBA00023002"/>
    </source>
</evidence>
<dbReference type="InterPro" id="IPR036291">
    <property type="entry name" value="NAD(P)-bd_dom_sf"/>
</dbReference>
<dbReference type="PANTHER" id="PTHR43161:SF4">
    <property type="entry name" value="D-XYLULOSE REDUCTASE"/>
    <property type="match status" value="1"/>
</dbReference>
<dbReference type="VEuPathDB" id="FungiDB:AB675_7442"/>
<sequence>MPDVQTYLVDLSKRLSPAQCAVEIRALYGCYASSLSEASQHGADSMLPNGHGTQSQAAADSEPVYDADAALDHLSPSTVLECTGVGSSIITAAHAIARAGTLMVVGVGASKINEIPFMYLSLREIKLKFINRYTDTWPAGMNAMAGEALLPAMDQLITARFKLEDAVKALELVGGRRDKQGDGGGESGVVVKVMIKDDVEL</sequence>
<dbReference type="Pfam" id="PF00107">
    <property type="entry name" value="ADH_zinc_N"/>
    <property type="match status" value="1"/>
</dbReference>
<keyword evidence="5" id="KW-0560">Oxidoreductase</keyword>
<dbReference type="EMBL" id="LFJN01000012">
    <property type="protein sequence ID" value="KPI40502.1"/>
    <property type="molecule type" value="Genomic_DNA"/>
</dbReference>
<keyword evidence="3" id="KW-0479">Metal-binding</keyword>
<accession>A0A0N1P1C7</accession>
<gene>
    <name evidence="7" type="ORF">AB675_7442</name>
</gene>
<evidence type="ECO:0000256" key="4">
    <source>
        <dbReference type="ARBA" id="ARBA00022833"/>
    </source>
</evidence>
<protein>
    <submittedName>
        <fullName evidence="7">Sorbitol dehydrogenase</fullName>
    </submittedName>
</protein>
<evidence type="ECO:0000256" key="2">
    <source>
        <dbReference type="ARBA" id="ARBA00008072"/>
    </source>
</evidence>
<evidence type="ECO:0000313" key="8">
    <source>
        <dbReference type="Proteomes" id="UP000038010"/>
    </source>
</evidence>
<dbReference type="RefSeq" id="XP_018000465.1">
    <property type="nucleotide sequence ID" value="XM_018147812.1"/>
</dbReference>
<dbReference type="PANTHER" id="PTHR43161">
    <property type="entry name" value="SORBITOL DEHYDROGENASE"/>
    <property type="match status" value="1"/>
</dbReference>
<dbReference type="GO" id="GO:0006062">
    <property type="term" value="P:sorbitol catabolic process"/>
    <property type="evidence" value="ECO:0007669"/>
    <property type="project" value="TreeGrafter"/>
</dbReference>
<reference evidence="7 8" key="1">
    <citation type="submission" date="2015-06" db="EMBL/GenBank/DDBJ databases">
        <title>Draft genome of the ant-associated black yeast Phialophora attae CBS 131958.</title>
        <authorList>
            <person name="Moreno L.F."/>
            <person name="Stielow B.J."/>
            <person name="de Hoog S."/>
            <person name="Vicente V.A."/>
            <person name="Weiss V.A."/>
            <person name="de Vries M."/>
            <person name="Cruz L.M."/>
            <person name="Souza E.M."/>
        </authorList>
    </citation>
    <scope>NUCLEOTIDE SEQUENCE [LARGE SCALE GENOMIC DNA]</scope>
    <source>
        <strain evidence="7 8">CBS 131958</strain>
    </source>
</reference>
<keyword evidence="4" id="KW-0862">Zinc</keyword>
<name>A0A0N1P1C7_9EURO</name>
<dbReference type="Proteomes" id="UP000038010">
    <property type="component" value="Unassembled WGS sequence"/>
</dbReference>
<evidence type="ECO:0000256" key="3">
    <source>
        <dbReference type="ARBA" id="ARBA00022723"/>
    </source>
</evidence>
<comment type="similarity">
    <text evidence="2">Belongs to the zinc-containing alcohol dehydrogenase family.</text>
</comment>
<dbReference type="SUPFAM" id="SSF51735">
    <property type="entry name" value="NAD(P)-binding Rossmann-fold domains"/>
    <property type="match status" value="1"/>
</dbReference>